<evidence type="ECO:0000313" key="3">
    <source>
        <dbReference type="Proteomes" id="UP000230842"/>
    </source>
</evidence>
<keyword evidence="1" id="KW-0732">Signal</keyword>
<evidence type="ECO:0000313" key="2">
    <source>
        <dbReference type="EMBL" id="PJJ57343.1"/>
    </source>
</evidence>
<sequence>MSVAATRPTPSLPRLRGAAGLVAALALVLALVAPAGSASASPNPTALLPAAASPTVATPVARAKSALADARAQLKKRRYAKANASLKRVRVNSGRAHVAALALIGKPPTDPESDDPPGPPAVLAALGLQRRISIDAATMFAGMKTHPKVVQALRATLYWPHRRRDAMIARVIGLPPEGAGADYPDSMADTIAGYTKEIATINKALTRYRLSAGGRTGLRNALARVKATKRVVTVAFGDE</sequence>
<evidence type="ECO:0000256" key="1">
    <source>
        <dbReference type="SAM" id="SignalP"/>
    </source>
</evidence>
<accession>A0A0B2BF96</accession>
<dbReference type="RefSeq" id="WP_039350557.1">
    <property type="nucleotide sequence ID" value="NZ_PGEZ01000001.1"/>
</dbReference>
<dbReference type="OrthoDB" id="9994895at2"/>
<dbReference type="AlphaFoldDB" id="A0A0B2BF96"/>
<comment type="caution">
    <text evidence="2">The sequence shown here is derived from an EMBL/GenBank/DDBJ whole genome shotgun (WGS) entry which is preliminary data.</text>
</comment>
<protein>
    <submittedName>
        <fullName evidence="2">Uncharacterized protein</fullName>
    </submittedName>
</protein>
<gene>
    <name evidence="2" type="ORF">CLV56_1570</name>
</gene>
<organism evidence="2 3">
    <name type="scientific">Mumia flava</name>
    <dbReference type="NCBI Taxonomy" id="1348852"/>
    <lineage>
        <taxon>Bacteria</taxon>
        <taxon>Bacillati</taxon>
        <taxon>Actinomycetota</taxon>
        <taxon>Actinomycetes</taxon>
        <taxon>Propionibacteriales</taxon>
        <taxon>Nocardioidaceae</taxon>
        <taxon>Mumia</taxon>
    </lineage>
</organism>
<dbReference type="Proteomes" id="UP000230842">
    <property type="component" value="Unassembled WGS sequence"/>
</dbReference>
<keyword evidence="3" id="KW-1185">Reference proteome</keyword>
<name>A0A0B2BF96_9ACTN</name>
<feature type="chain" id="PRO_5015034345" evidence="1">
    <location>
        <begin position="41"/>
        <end position="239"/>
    </location>
</feature>
<proteinExistence type="predicted"/>
<feature type="signal peptide" evidence="1">
    <location>
        <begin position="1"/>
        <end position="40"/>
    </location>
</feature>
<dbReference type="EMBL" id="PGEZ01000001">
    <property type="protein sequence ID" value="PJJ57343.1"/>
    <property type="molecule type" value="Genomic_DNA"/>
</dbReference>
<reference evidence="2 3" key="1">
    <citation type="submission" date="2017-11" db="EMBL/GenBank/DDBJ databases">
        <title>Genomic Encyclopedia of Archaeal and Bacterial Type Strains, Phase II (KMG-II): From Individual Species to Whole Genera.</title>
        <authorList>
            <person name="Goeker M."/>
        </authorList>
    </citation>
    <scope>NUCLEOTIDE SEQUENCE [LARGE SCALE GENOMIC DNA]</scope>
    <source>
        <strain evidence="2 3">DSM 27763</strain>
    </source>
</reference>